<gene>
    <name evidence="3" type="ORF">HK100_007135</name>
</gene>
<evidence type="ECO:0000313" key="4">
    <source>
        <dbReference type="Proteomes" id="UP001211907"/>
    </source>
</evidence>
<protein>
    <submittedName>
        <fullName evidence="3">Uncharacterized protein</fullName>
    </submittedName>
</protein>
<dbReference type="PANTHER" id="PTHR46494:SF1">
    <property type="entry name" value="CORA FAMILY METAL ION TRANSPORTER (EUROFUNG)"/>
    <property type="match status" value="1"/>
</dbReference>
<comment type="subcellular location">
    <subcellularLocation>
        <location evidence="1">Cell membrane</location>
        <topology evidence="1">Multi-pass membrane protein</topology>
    </subcellularLocation>
</comment>
<dbReference type="GO" id="GO:0015095">
    <property type="term" value="F:magnesium ion transmembrane transporter activity"/>
    <property type="evidence" value="ECO:0007669"/>
    <property type="project" value="TreeGrafter"/>
</dbReference>
<dbReference type="GO" id="GO:0050897">
    <property type="term" value="F:cobalt ion binding"/>
    <property type="evidence" value="ECO:0007669"/>
    <property type="project" value="TreeGrafter"/>
</dbReference>
<evidence type="ECO:0000256" key="2">
    <source>
        <dbReference type="SAM" id="MobiDB-lite"/>
    </source>
</evidence>
<evidence type="ECO:0000313" key="3">
    <source>
        <dbReference type="EMBL" id="KAJ3091616.1"/>
    </source>
</evidence>
<sequence length="338" mass="37186">MNRIEESETDALLNTGAAETADRRSGSVSLPHQSTARKRKLRRQSAPGTAGIDMRHPSVSTILPQNKSEAKIVAVDFDQSNISVSLLDADSLKSFLAKGRDQIAHSKVRWINVESVSFDAMQILALHYDMHPLAVEDVFHLPQRIKADFFEQHVYVSMLIPLLKYPDDKSIAPAASSELYHALTPVSATTKTLPVLFSGHNAILEKSAALSSKELEILVRPDVYLEEASFFLCGDGVILSFWESCGRDITDAVLSVSSIQGAPSIPNSKKRPLSAFINSIQNATFDLSRLTILRKSADASLLMHALMDGVVDSYFEITDFYETQLNAAQSLVLERPKA</sequence>
<dbReference type="Gene3D" id="3.30.460.20">
    <property type="entry name" value="CorA soluble domain-like"/>
    <property type="match status" value="1"/>
</dbReference>
<keyword evidence="4" id="KW-1185">Reference proteome</keyword>
<dbReference type="GO" id="GO:0015087">
    <property type="term" value="F:cobalt ion transmembrane transporter activity"/>
    <property type="evidence" value="ECO:0007669"/>
    <property type="project" value="TreeGrafter"/>
</dbReference>
<dbReference type="PANTHER" id="PTHR46494">
    <property type="entry name" value="CORA FAMILY METAL ION TRANSPORTER (EUROFUNG)"/>
    <property type="match status" value="1"/>
</dbReference>
<accession>A0AAD5SS04</accession>
<reference evidence="3" key="1">
    <citation type="submission" date="2020-05" db="EMBL/GenBank/DDBJ databases">
        <title>Phylogenomic resolution of chytrid fungi.</title>
        <authorList>
            <person name="Stajich J.E."/>
            <person name="Amses K."/>
            <person name="Simmons R."/>
            <person name="Seto K."/>
            <person name="Myers J."/>
            <person name="Bonds A."/>
            <person name="Quandt C.A."/>
            <person name="Barry K."/>
            <person name="Liu P."/>
            <person name="Grigoriev I."/>
            <person name="Longcore J.E."/>
            <person name="James T.Y."/>
        </authorList>
    </citation>
    <scope>NUCLEOTIDE SEQUENCE</scope>
    <source>
        <strain evidence="3">JEL0513</strain>
    </source>
</reference>
<feature type="region of interest" description="Disordered" evidence="2">
    <location>
        <begin position="1"/>
        <end position="57"/>
    </location>
</feature>
<comment type="caution">
    <text evidence="3">The sequence shown here is derived from an EMBL/GenBank/DDBJ whole genome shotgun (WGS) entry which is preliminary data.</text>
</comment>
<dbReference type="AlphaFoldDB" id="A0AAD5SS04"/>
<dbReference type="GO" id="GO:0000287">
    <property type="term" value="F:magnesium ion binding"/>
    <property type="evidence" value="ECO:0007669"/>
    <property type="project" value="TreeGrafter"/>
</dbReference>
<dbReference type="Gene3D" id="1.20.58.340">
    <property type="entry name" value="Magnesium transport protein CorA, transmembrane region"/>
    <property type="match status" value="1"/>
</dbReference>
<organism evidence="3 4">
    <name type="scientific">Physocladia obscura</name>
    <dbReference type="NCBI Taxonomy" id="109957"/>
    <lineage>
        <taxon>Eukaryota</taxon>
        <taxon>Fungi</taxon>
        <taxon>Fungi incertae sedis</taxon>
        <taxon>Chytridiomycota</taxon>
        <taxon>Chytridiomycota incertae sedis</taxon>
        <taxon>Chytridiomycetes</taxon>
        <taxon>Chytridiales</taxon>
        <taxon>Chytriomycetaceae</taxon>
        <taxon>Physocladia</taxon>
    </lineage>
</organism>
<dbReference type="GO" id="GO:0005886">
    <property type="term" value="C:plasma membrane"/>
    <property type="evidence" value="ECO:0007669"/>
    <property type="project" value="UniProtKB-SubCell"/>
</dbReference>
<dbReference type="EMBL" id="JADGJH010003348">
    <property type="protein sequence ID" value="KAJ3091616.1"/>
    <property type="molecule type" value="Genomic_DNA"/>
</dbReference>
<dbReference type="Proteomes" id="UP001211907">
    <property type="component" value="Unassembled WGS sequence"/>
</dbReference>
<dbReference type="InterPro" id="IPR045861">
    <property type="entry name" value="CorA_cytoplasmic_dom"/>
</dbReference>
<dbReference type="SUPFAM" id="SSF143865">
    <property type="entry name" value="CorA soluble domain-like"/>
    <property type="match status" value="1"/>
</dbReference>
<feature type="non-terminal residue" evidence="3">
    <location>
        <position position="338"/>
    </location>
</feature>
<evidence type="ECO:0000256" key="1">
    <source>
        <dbReference type="ARBA" id="ARBA00004651"/>
    </source>
</evidence>
<name>A0AAD5SS04_9FUNG</name>
<proteinExistence type="predicted"/>